<dbReference type="AlphaFoldDB" id="A0A5B7DTY0"/>
<organism evidence="2 3">
    <name type="scientific">Portunus trituberculatus</name>
    <name type="common">Swimming crab</name>
    <name type="synonym">Neptunus trituberculatus</name>
    <dbReference type="NCBI Taxonomy" id="210409"/>
    <lineage>
        <taxon>Eukaryota</taxon>
        <taxon>Metazoa</taxon>
        <taxon>Ecdysozoa</taxon>
        <taxon>Arthropoda</taxon>
        <taxon>Crustacea</taxon>
        <taxon>Multicrustacea</taxon>
        <taxon>Malacostraca</taxon>
        <taxon>Eumalacostraca</taxon>
        <taxon>Eucarida</taxon>
        <taxon>Decapoda</taxon>
        <taxon>Pleocyemata</taxon>
        <taxon>Brachyura</taxon>
        <taxon>Eubrachyura</taxon>
        <taxon>Portunoidea</taxon>
        <taxon>Portunidae</taxon>
        <taxon>Portuninae</taxon>
        <taxon>Portunus</taxon>
    </lineage>
</organism>
<proteinExistence type="predicted"/>
<sequence>MTSMGKGSYEDEVAPKANLRRRPPGADVAQENCLSNELMALIEFLMRCCSFRPGSPRPRPLRSSGRRQPAPKWQWEVTTATYVRSTTPSHVYLPQSLRPRRRNSLGHMAPLGLTGKRYIFHWATRFGKDSNLGRLDWRPEYEPLFKPTTSPTPLLTFGVQPGPATARRWLREAFLNVASLHHYGSRAAAAAVAAAAAAAISSPVGIRQGVVRTVAASHMITHAW</sequence>
<protein>
    <submittedName>
        <fullName evidence="2">Uncharacterized protein</fullName>
    </submittedName>
</protein>
<evidence type="ECO:0000313" key="3">
    <source>
        <dbReference type="Proteomes" id="UP000324222"/>
    </source>
</evidence>
<keyword evidence="3" id="KW-1185">Reference proteome</keyword>
<gene>
    <name evidence="2" type="ORF">E2C01_017515</name>
</gene>
<reference evidence="2 3" key="1">
    <citation type="submission" date="2019-05" db="EMBL/GenBank/DDBJ databases">
        <title>Another draft genome of Portunus trituberculatus and its Hox gene families provides insights of decapod evolution.</title>
        <authorList>
            <person name="Jeong J.-H."/>
            <person name="Song I."/>
            <person name="Kim S."/>
            <person name="Choi T."/>
            <person name="Kim D."/>
            <person name="Ryu S."/>
            <person name="Kim W."/>
        </authorList>
    </citation>
    <scope>NUCLEOTIDE SEQUENCE [LARGE SCALE GENOMIC DNA]</scope>
    <source>
        <tissue evidence="2">Muscle</tissue>
    </source>
</reference>
<accession>A0A5B7DTY0</accession>
<name>A0A5B7DTY0_PORTR</name>
<feature type="region of interest" description="Disordered" evidence="1">
    <location>
        <begin position="1"/>
        <end position="28"/>
    </location>
</feature>
<dbReference type="EMBL" id="VSRR010001330">
    <property type="protein sequence ID" value="MPC24433.1"/>
    <property type="molecule type" value="Genomic_DNA"/>
</dbReference>
<dbReference type="Proteomes" id="UP000324222">
    <property type="component" value="Unassembled WGS sequence"/>
</dbReference>
<evidence type="ECO:0000313" key="2">
    <source>
        <dbReference type="EMBL" id="MPC24433.1"/>
    </source>
</evidence>
<evidence type="ECO:0000256" key="1">
    <source>
        <dbReference type="SAM" id="MobiDB-lite"/>
    </source>
</evidence>
<comment type="caution">
    <text evidence="2">The sequence shown here is derived from an EMBL/GenBank/DDBJ whole genome shotgun (WGS) entry which is preliminary data.</text>
</comment>